<organism evidence="2">
    <name type="scientific">Alexandrium andersonii</name>
    <dbReference type="NCBI Taxonomy" id="327968"/>
    <lineage>
        <taxon>Eukaryota</taxon>
        <taxon>Sar</taxon>
        <taxon>Alveolata</taxon>
        <taxon>Dinophyceae</taxon>
        <taxon>Gonyaulacales</taxon>
        <taxon>Pyrocystaceae</taxon>
        <taxon>Alexandrium</taxon>
    </lineage>
</organism>
<evidence type="ECO:0000313" key="2">
    <source>
        <dbReference type="EMBL" id="CAD9457889.1"/>
    </source>
</evidence>
<dbReference type="EMBL" id="HBGQ01055641">
    <property type="protein sequence ID" value="CAD9457889.1"/>
    <property type="molecule type" value="Transcribed_RNA"/>
</dbReference>
<feature type="region of interest" description="Disordered" evidence="1">
    <location>
        <begin position="89"/>
        <end position="122"/>
    </location>
</feature>
<name>A0A7S2DLX6_9DINO</name>
<reference evidence="2" key="1">
    <citation type="submission" date="2021-01" db="EMBL/GenBank/DDBJ databases">
        <authorList>
            <person name="Corre E."/>
            <person name="Pelletier E."/>
            <person name="Niang G."/>
            <person name="Scheremetjew M."/>
            <person name="Finn R."/>
            <person name="Kale V."/>
            <person name="Holt S."/>
            <person name="Cochrane G."/>
            <person name="Meng A."/>
            <person name="Brown T."/>
            <person name="Cohen L."/>
        </authorList>
    </citation>
    <scope>NUCLEOTIDE SEQUENCE</scope>
    <source>
        <strain evidence="2">CCMP2222</strain>
    </source>
</reference>
<dbReference type="AlphaFoldDB" id="A0A7S2DLX6"/>
<accession>A0A7S2DLX6</accession>
<sequence length="122" mass="12442">MPRQVLPPDLTPRTCGGKQAAAVERAVYEVWNSLYPDKQSGAHEATQGALSEPEGTGGQASVPVCSGEACAQSDLPLGLGCTVAEAVEARRSQDSAGETGGTPESGSKAQIAAGGRYHADMQ</sequence>
<gene>
    <name evidence="2" type="ORF">AAND1436_LOCUS26951</name>
</gene>
<evidence type="ECO:0000256" key="1">
    <source>
        <dbReference type="SAM" id="MobiDB-lite"/>
    </source>
</evidence>
<proteinExistence type="predicted"/>
<protein>
    <submittedName>
        <fullName evidence="2">Uncharacterized protein</fullName>
    </submittedName>
</protein>
<feature type="region of interest" description="Disordered" evidence="1">
    <location>
        <begin position="39"/>
        <end position="61"/>
    </location>
</feature>